<dbReference type="EMBL" id="SNRY01000102">
    <property type="protein sequence ID" value="KAA6347260.1"/>
    <property type="molecule type" value="Genomic_DNA"/>
</dbReference>
<dbReference type="Pfam" id="PF14905">
    <property type="entry name" value="OMP_b-brl_3"/>
    <property type="match status" value="1"/>
</dbReference>
<feature type="compositionally biased region" description="Basic and acidic residues" evidence="1">
    <location>
        <begin position="412"/>
        <end position="422"/>
    </location>
</feature>
<dbReference type="Pfam" id="PF13715">
    <property type="entry name" value="CarbopepD_reg_2"/>
    <property type="match status" value="1"/>
</dbReference>
<evidence type="ECO:0000313" key="3">
    <source>
        <dbReference type="EMBL" id="KAA6347260.1"/>
    </source>
</evidence>
<organism evidence="3">
    <name type="scientific">termite gut metagenome</name>
    <dbReference type="NCBI Taxonomy" id="433724"/>
    <lineage>
        <taxon>unclassified sequences</taxon>
        <taxon>metagenomes</taxon>
        <taxon>organismal metagenomes</taxon>
    </lineage>
</organism>
<dbReference type="InterPro" id="IPR041700">
    <property type="entry name" value="OMP_b-brl_3"/>
</dbReference>
<dbReference type="InterPro" id="IPR008969">
    <property type="entry name" value="CarboxyPept-like_regulatory"/>
</dbReference>
<dbReference type="SUPFAM" id="SSF49464">
    <property type="entry name" value="Carboxypeptidase regulatory domain-like"/>
    <property type="match status" value="1"/>
</dbReference>
<accession>A0A5J4SPS0</accession>
<evidence type="ECO:0000256" key="1">
    <source>
        <dbReference type="SAM" id="MobiDB-lite"/>
    </source>
</evidence>
<reference evidence="3" key="1">
    <citation type="submission" date="2019-03" db="EMBL/GenBank/DDBJ databases">
        <title>Single cell metagenomics reveals metabolic interactions within the superorganism composed of flagellate Streblomastix strix and complex community of Bacteroidetes bacteria on its surface.</title>
        <authorList>
            <person name="Treitli S.C."/>
            <person name="Kolisko M."/>
            <person name="Husnik F."/>
            <person name="Keeling P."/>
            <person name="Hampl V."/>
        </authorList>
    </citation>
    <scope>NUCLEOTIDE SEQUENCE</scope>
    <source>
        <strain evidence="3">STM</strain>
    </source>
</reference>
<comment type="caution">
    <text evidence="3">The sequence shown here is derived from an EMBL/GenBank/DDBJ whole genome shotgun (WGS) entry which is preliminary data.</text>
</comment>
<name>A0A5J4SPS0_9ZZZZ</name>
<dbReference type="SUPFAM" id="SSF56935">
    <property type="entry name" value="Porins"/>
    <property type="match status" value="1"/>
</dbReference>
<sequence length="935" mass="104376">MRKLFIGVLLIVSTISTLAQNKNIIVTGNIIDAETKHAIEQATVQIYSLPDTVFTGGTVTREKGVFTLPKVQAGKYVLKISYVGLQTKLIPVQLSSSLLNHNMGIISLLSDAVLLNEAVITAEAPPVTVKEDTVEYHSSAYRVQEGAMLEELVKKLPGAEISDEGKITINGKEIKKIMVDGKEFFSNDPKVSMKNLPAEMVEKVKAYDKKSDMTRITGIDDGNEETVLDLTVKKGMKQGWVGNLITGYGNKDRYEAGGMINHFQDNTSFSILGSANNTNNRGFSEFGDAGQGLSGGGAGSGVTTARSLGMNFAKETKKLQIGGNVQYGYSDNDAKMKSATETFLGGQSSFGNNKNTSQRIRNDVRADLRLEWRPDTMTTIIFRPNGSYSTTETQSKSNSETLNNERQAVNSKESHSTSKSDNHSLNGRFQVFRKLNSKGRNIFVGSNFGYSDGETDRESASDTYFGIQDSTAKYIRYTDYMSDSRNWSASASYTEPVFKNHFLQVRYEFSHRKQLSQSLVSDQDSVMLNGYVESLSSRVENFYDTHTAELSVRGVYPIVMYNLGVNANPQSSLSKTTIGPNAKKQLPEQNVINYSPNAMVRFAFSKQHSLMFRYRGQSNAPNIADLQDVIDQTDPLNIRYGNPNLKPSFNHNMMMFYNKFVPESMRSYSMNLFYLNTINSVANKMSYNTETGGRIYDRVNVNGNWSTNGFFSFNTPLKNKKFTISSNTNASFRDAVSYTSVGNTEAQLSTTHEFRAGERLGGNYRNTTFDASLNSSINYNKTQNNVQSGSNRETFDYIFGGSTNINLPWKIYFSTDANYRIKNGYSGDFNTNELIWNAQLSKSFLSNNAATIRIKMYDILRQQSNLLRSISETMMSDTEYNTLGSYFMVHFVYRLNMLGGRSVNRQQQFGPGSERREGGRERIFVVPPGGGGRMF</sequence>
<evidence type="ECO:0000259" key="2">
    <source>
        <dbReference type="Pfam" id="PF14905"/>
    </source>
</evidence>
<protein>
    <recommendedName>
        <fullName evidence="2">Outer membrane protein beta-barrel domain-containing protein</fullName>
    </recommendedName>
</protein>
<dbReference type="AlphaFoldDB" id="A0A5J4SPS0"/>
<feature type="compositionally biased region" description="Polar residues" evidence="1">
    <location>
        <begin position="386"/>
        <end position="411"/>
    </location>
</feature>
<feature type="region of interest" description="Disordered" evidence="1">
    <location>
        <begin position="381"/>
        <end position="424"/>
    </location>
</feature>
<gene>
    <name evidence="3" type="ORF">EZS27_005301</name>
</gene>
<proteinExistence type="predicted"/>
<feature type="domain" description="Outer membrane protein beta-barrel" evidence="2">
    <location>
        <begin position="433"/>
        <end position="738"/>
    </location>
</feature>
<dbReference type="Gene3D" id="2.60.40.1120">
    <property type="entry name" value="Carboxypeptidase-like, regulatory domain"/>
    <property type="match status" value="1"/>
</dbReference>